<organism evidence="2 3">
    <name type="scientific">Pteropus alecto</name>
    <name type="common">Black flying fox</name>
    <dbReference type="NCBI Taxonomy" id="9402"/>
    <lineage>
        <taxon>Eukaryota</taxon>
        <taxon>Metazoa</taxon>
        <taxon>Chordata</taxon>
        <taxon>Craniata</taxon>
        <taxon>Vertebrata</taxon>
        <taxon>Euteleostomi</taxon>
        <taxon>Mammalia</taxon>
        <taxon>Eutheria</taxon>
        <taxon>Laurasiatheria</taxon>
        <taxon>Chiroptera</taxon>
        <taxon>Yinpterochiroptera</taxon>
        <taxon>Pteropodoidea</taxon>
        <taxon>Pteropodidae</taxon>
        <taxon>Pteropodinae</taxon>
        <taxon>Pteropus</taxon>
    </lineage>
</organism>
<dbReference type="InterPro" id="IPR052231">
    <property type="entry name" value="Rho_GEF_signaling-related"/>
</dbReference>
<protein>
    <submittedName>
        <fullName evidence="2">Puratrophin-1</fullName>
    </submittedName>
</protein>
<evidence type="ECO:0000256" key="1">
    <source>
        <dbReference type="SAM" id="MobiDB-lite"/>
    </source>
</evidence>
<dbReference type="STRING" id="9402.L5KSQ1"/>
<accession>L5KSQ1</accession>
<sequence>MEGSPDSQGHAMDWRFAVCSFRDAWDEEIKDPSPPRPSAGAAQGDPLQGSLLPGELQSAPGQKAADGSRDGQRGILGGSSTKSEEPVPSGEETLLCPVSSHLSLAQGESASQGGGLARDPVPGRVVSAGLGSGALDRDSVDFGDPLFETSELLEADPSGSSLPKPADNLLAQDLTWELLASGMAALPGLGAELSSDSLQEIAPGSVHQVLLVGKMPEEVHSRLQLEQLPSHQSVLTHISTSVLPASLGGGLPYCHQAWLDFRMVSVLDRA</sequence>
<reference evidence="3" key="1">
    <citation type="journal article" date="2013" name="Science">
        <title>Comparative analysis of bat genomes provides insight into the evolution of flight and immunity.</title>
        <authorList>
            <person name="Zhang G."/>
            <person name="Cowled C."/>
            <person name="Shi Z."/>
            <person name="Huang Z."/>
            <person name="Bishop-Lilly K.A."/>
            <person name="Fang X."/>
            <person name="Wynne J.W."/>
            <person name="Xiong Z."/>
            <person name="Baker M.L."/>
            <person name="Zhao W."/>
            <person name="Tachedjian M."/>
            <person name="Zhu Y."/>
            <person name="Zhou P."/>
            <person name="Jiang X."/>
            <person name="Ng J."/>
            <person name="Yang L."/>
            <person name="Wu L."/>
            <person name="Xiao J."/>
            <person name="Feng Y."/>
            <person name="Chen Y."/>
            <person name="Sun X."/>
            <person name="Zhang Y."/>
            <person name="Marsh G.A."/>
            <person name="Crameri G."/>
            <person name="Broder C.C."/>
            <person name="Frey K.G."/>
            <person name="Wang L.F."/>
            <person name="Wang J."/>
        </authorList>
    </citation>
    <scope>NUCLEOTIDE SEQUENCE [LARGE SCALE GENOMIC DNA]</scope>
</reference>
<dbReference type="Proteomes" id="UP000010552">
    <property type="component" value="Unassembled WGS sequence"/>
</dbReference>
<proteinExistence type="predicted"/>
<gene>
    <name evidence="2" type="ORF">PAL_GLEAN10016221</name>
</gene>
<dbReference type="PANTHER" id="PTHR45845:SF4">
    <property type="entry name" value="PLECKSTRIN HOMOLOGY DOMAIN CONTAINING, FAMILY G (WITH RHOGEF DOMAIN) MEMBER 4"/>
    <property type="match status" value="1"/>
</dbReference>
<dbReference type="InParanoid" id="L5KSQ1"/>
<evidence type="ECO:0000313" key="2">
    <source>
        <dbReference type="EMBL" id="ELK14494.1"/>
    </source>
</evidence>
<dbReference type="EMBL" id="KB030572">
    <property type="protein sequence ID" value="ELK14494.1"/>
    <property type="molecule type" value="Genomic_DNA"/>
</dbReference>
<dbReference type="AlphaFoldDB" id="L5KSQ1"/>
<feature type="region of interest" description="Disordered" evidence="1">
    <location>
        <begin position="25"/>
        <end position="93"/>
    </location>
</feature>
<keyword evidence="3" id="KW-1185">Reference proteome</keyword>
<dbReference type="PANTHER" id="PTHR45845">
    <property type="entry name" value="RHO GUANINE NUCLEOTIDE EXCHANGE FACTOR-RELATED"/>
    <property type="match status" value="1"/>
</dbReference>
<evidence type="ECO:0000313" key="3">
    <source>
        <dbReference type="Proteomes" id="UP000010552"/>
    </source>
</evidence>
<name>L5KSQ1_PTEAL</name>